<evidence type="ECO:0000313" key="3">
    <source>
        <dbReference type="EMBL" id="BCS87160.1"/>
    </source>
</evidence>
<dbReference type="EMBL" id="AP024485">
    <property type="protein sequence ID" value="BCS87160.1"/>
    <property type="molecule type" value="Genomic_DNA"/>
</dbReference>
<keyword evidence="4" id="KW-1185">Reference proteome</keyword>
<dbReference type="PANTHER" id="PTHR30592">
    <property type="entry name" value="FORMATE DEHYDROGENASE"/>
    <property type="match status" value="1"/>
</dbReference>
<dbReference type="InterPro" id="IPR016193">
    <property type="entry name" value="Cytidine_deaminase-like"/>
</dbReference>
<reference evidence="3" key="1">
    <citation type="journal article" date="2022" name="Arch. Microbiol.">
        <title>Pseudodesulfovibrio sediminis sp. nov., a mesophilic and neutrophilic sulfate-reducing bacterium isolated from sediment of a brackish lake.</title>
        <authorList>
            <person name="Takahashi A."/>
            <person name="Kojima H."/>
            <person name="Watanabe M."/>
            <person name="Fukui M."/>
        </authorList>
    </citation>
    <scope>NUCLEOTIDE SEQUENCE</scope>
    <source>
        <strain evidence="3">SF6</strain>
    </source>
</reference>
<dbReference type="Pfam" id="PF02634">
    <property type="entry name" value="FdhD-NarQ"/>
    <property type="match status" value="1"/>
</dbReference>
<dbReference type="InterPro" id="IPR003786">
    <property type="entry name" value="FdhD"/>
</dbReference>
<dbReference type="PANTHER" id="PTHR30592:SF1">
    <property type="entry name" value="SULFUR CARRIER PROTEIN FDHD"/>
    <property type="match status" value="1"/>
</dbReference>
<dbReference type="Proteomes" id="UP001053296">
    <property type="component" value="Chromosome"/>
</dbReference>
<gene>
    <name evidence="3" type="ORF">PSDVSF_04020</name>
</gene>
<organism evidence="3 4">
    <name type="scientific">Pseudodesulfovibrio sediminis</name>
    <dbReference type="NCBI Taxonomy" id="2810563"/>
    <lineage>
        <taxon>Bacteria</taxon>
        <taxon>Pseudomonadati</taxon>
        <taxon>Thermodesulfobacteriota</taxon>
        <taxon>Desulfovibrionia</taxon>
        <taxon>Desulfovibrionales</taxon>
        <taxon>Desulfovibrionaceae</taxon>
    </lineage>
</organism>
<dbReference type="Gene3D" id="3.40.140.10">
    <property type="entry name" value="Cytidine Deaminase, domain 2"/>
    <property type="match status" value="1"/>
</dbReference>
<dbReference type="SUPFAM" id="SSF53927">
    <property type="entry name" value="Cytidine deaminase-like"/>
    <property type="match status" value="1"/>
</dbReference>
<sequence>MEADLIVYVNGQRDGVLSRTPGNDLNLIVGHLFCNGMINSSEDVANISFSYQNPAHVDVFLDTGKGRSRLFPSRPPVRLSPLQLFELKATFERRQNLFKNTGSTHAAALFSLNGELLVFGEDVGRHNAFDKAIGRALLEGILEQTAIAMISSRIAVELTAKATIANIPVLCGFSAATSSGVNFAEQHDITLVGRLKEDSFDVYTNAWRMQE</sequence>
<dbReference type="Gene3D" id="3.10.20.10">
    <property type="match status" value="1"/>
</dbReference>
<evidence type="ECO:0000256" key="1">
    <source>
        <dbReference type="ARBA" id="ARBA00022490"/>
    </source>
</evidence>
<protein>
    <submittedName>
        <fullName evidence="3">Sulfurtransferase FdhD</fullName>
    </submittedName>
</protein>
<accession>A0ABN6EPI7</accession>
<evidence type="ECO:0000256" key="2">
    <source>
        <dbReference type="ARBA" id="ARBA00023150"/>
    </source>
</evidence>
<name>A0ABN6EPI7_9BACT</name>
<proteinExistence type="predicted"/>
<evidence type="ECO:0000313" key="4">
    <source>
        <dbReference type="Proteomes" id="UP001053296"/>
    </source>
</evidence>
<keyword evidence="2" id="KW-0501">Molybdenum cofactor biosynthesis</keyword>
<keyword evidence="1" id="KW-0963">Cytoplasm</keyword>